<feature type="domain" description="MACPF" evidence="1">
    <location>
        <begin position="1"/>
        <end position="334"/>
    </location>
</feature>
<dbReference type="Pfam" id="PF01823">
    <property type="entry name" value="MACPF"/>
    <property type="match status" value="1"/>
</dbReference>
<dbReference type="GO" id="GO:2000031">
    <property type="term" value="P:regulation of salicylic acid mediated signaling pathway"/>
    <property type="evidence" value="ECO:0007669"/>
    <property type="project" value="InterPro"/>
</dbReference>
<dbReference type="ExpressionAtlas" id="A0A3L6EEN4">
    <property type="expression patterns" value="baseline and differential"/>
</dbReference>
<dbReference type="OrthoDB" id="1366754at2759"/>
<reference evidence="2 3" key="1">
    <citation type="journal article" date="2018" name="Nat. Genet.">
        <title>Extensive intraspecific gene order and gene structural variations between Mo17 and other maize genomes.</title>
        <authorList>
            <person name="Sun S."/>
            <person name="Zhou Y."/>
            <person name="Chen J."/>
            <person name="Shi J."/>
            <person name="Zhao H."/>
            <person name="Zhao H."/>
            <person name="Song W."/>
            <person name="Zhang M."/>
            <person name="Cui Y."/>
            <person name="Dong X."/>
            <person name="Liu H."/>
            <person name="Ma X."/>
            <person name="Jiao Y."/>
            <person name="Wang B."/>
            <person name="Wei X."/>
            <person name="Stein J.C."/>
            <person name="Glaubitz J.C."/>
            <person name="Lu F."/>
            <person name="Yu G."/>
            <person name="Liang C."/>
            <person name="Fengler K."/>
            <person name="Li B."/>
            <person name="Rafalski A."/>
            <person name="Schnable P.S."/>
            <person name="Ware D.H."/>
            <person name="Buckler E.S."/>
            <person name="Lai J."/>
        </authorList>
    </citation>
    <scope>NUCLEOTIDE SEQUENCE [LARGE SCALE GENOMIC DNA]</scope>
    <source>
        <strain evidence="3">cv. Missouri 17</strain>
        <tissue evidence="2">Seedling</tissue>
    </source>
</reference>
<dbReference type="SMART" id="SM00457">
    <property type="entry name" value="MACPF"/>
    <property type="match status" value="1"/>
</dbReference>
<evidence type="ECO:0000313" key="3">
    <source>
        <dbReference type="Proteomes" id="UP000251960"/>
    </source>
</evidence>
<dbReference type="AlphaFoldDB" id="A0A3L6EEN4"/>
<evidence type="ECO:0000259" key="1">
    <source>
        <dbReference type="PROSITE" id="PS51412"/>
    </source>
</evidence>
<dbReference type="EMBL" id="NCVQ01000007">
    <property type="protein sequence ID" value="PWZ19506.1"/>
    <property type="molecule type" value="Genomic_DNA"/>
</dbReference>
<dbReference type="PROSITE" id="PS51412">
    <property type="entry name" value="MACPF_2"/>
    <property type="match status" value="1"/>
</dbReference>
<accession>A0A3L6EEN4</accession>
<name>A0A3L6EEN4_MAIZE</name>
<gene>
    <name evidence="2" type="primary">At4g24290_1</name>
    <name evidence="2" type="ORF">Zm00014a_006067</name>
</gene>
<protein>
    <submittedName>
        <fullName evidence="2">MACPF domain-containing protein</fullName>
    </submittedName>
</protein>
<dbReference type="InterPro" id="IPR044663">
    <property type="entry name" value="CAD1/NSL1-like"/>
</dbReference>
<dbReference type="PANTHER" id="PTHR33199">
    <property type="entry name" value="MACPF DOMAIN-CONTAINING PROTEIN CAD1"/>
    <property type="match status" value="1"/>
</dbReference>
<sequence length="610" mass="68080">MALKATAQGAAEAAVAAIGRGYDVVSDVRLKYCKGKLADPDARLIDVSRDGVQDVLLPGGIKVAAVPKSVTCDKGERTRFRSDVLSFQQMSELFNRELSLTGKIPSGMFNSMFDFSGCWQKDAANTKSLAFDGWYISLYTLALSKSRILLRDHVTQAVPSTWDPAALARFIDKFGTHIVVGVKMGGKDVIYLKQQHSSSLQPAAVQKRLKDMSDMRFLDGNGQYDMNNKHVHGKDKHDARDQRLRFVESSPSSSYCSKEDLVMVVKRRGGKEWDKDMPHSEWINTVQSEPDVISMSFLPITSLLSGVPGCGFLNHAINLYLRYKPPIEELHQFLEFQLPRQWAPVYSDHPLGPQRRKQSSASLPLSFMGPRLYVCTNMVDVGERPVTGIRLYLEGKKSNMLAIHLQHLCSLPQILQLQDDPYNHRYPEPEPEPYDRKYVEPFGSWKRFSHVYTAPVESDDDDSIVTGAQLHVSSHGLTKVLFLRLQFARVSNAALVKNPEWEGSPNLGQKSGLISTLISTHFSMAAQKPAPRPADVNINSAVYPGGPPTPVQAPKLLKYVDTAEMVRGPQDTPGYWVVSGAKLQLERGKISLRVKYSLLTAMVPDEEYEE</sequence>
<dbReference type="Proteomes" id="UP000251960">
    <property type="component" value="Chromosome 6"/>
</dbReference>
<dbReference type="OMA" id="DMPHSEW"/>
<comment type="caution">
    <text evidence="2">The sequence shown here is derived from an EMBL/GenBank/DDBJ whole genome shotgun (WGS) entry which is preliminary data.</text>
</comment>
<dbReference type="PANTHER" id="PTHR33199:SF12">
    <property type="entry name" value="MACPF DOMAIN-CONTAINING PROTEIN"/>
    <property type="match status" value="1"/>
</dbReference>
<dbReference type="GO" id="GO:0012501">
    <property type="term" value="P:programmed cell death"/>
    <property type="evidence" value="ECO:0007669"/>
    <property type="project" value="InterPro"/>
</dbReference>
<dbReference type="KEGG" id="zma:100191776"/>
<dbReference type="InterPro" id="IPR020864">
    <property type="entry name" value="MACPF"/>
</dbReference>
<organism evidence="2 3">
    <name type="scientific">Zea mays</name>
    <name type="common">Maize</name>
    <dbReference type="NCBI Taxonomy" id="4577"/>
    <lineage>
        <taxon>Eukaryota</taxon>
        <taxon>Viridiplantae</taxon>
        <taxon>Streptophyta</taxon>
        <taxon>Embryophyta</taxon>
        <taxon>Tracheophyta</taxon>
        <taxon>Spermatophyta</taxon>
        <taxon>Magnoliopsida</taxon>
        <taxon>Liliopsida</taxon>
        <taxon>Poales</taxon>
        <taxon>Poaceae</taxon>
        <taxon>PACMAD clade</taxon>
        <taxon>Panicoideae</taxon>
        <taxon>Andropogonodae</taxon>
        <taxon>Andropogoneae</taxon>
        <taxon>Tripsacinae</taxon>
        <taxon>Zea</taxon>
    </lineage>
</organism>
<proteinExistence type="predicted"/>
<dbReference type="GO" id="GO:0006952">
    <property type="term" value="P:defense response"/>
    <property type="evidence" value="ECO:0007669"/>
    <property type="project" value="InterPro"/>
</dbReference>
<evidence type="ECO:0000313" key="2">
    <source>
        <dbReference type="EMBL" id="PWZ19506.1"/>
    </source>
</evidence>